<dbReference type="AlphaFoldDB" id="A0A835IDY7"/>
<dbReference type="GO" id="GO:0016887">
    <property type="term" value="F:ATP hydrolysis activity"/>
    <property type="evidence" value="ECO:0007669"/>
    <property type="project" value="TreeGrafter"/>
</dbReference>
<dbReference type="PANTHER" id="PTHR43392:SF2">
    <property type="entry name" value="AAA-TYPE ATPASE FAMILY PROTEIN _ ANKYRIN REPEAT FAMILY PROTEIN"/>
    <property type="match status" value="1"/>
</dbReference>
<comment type="caution">
    <text evidence="1">The sequence shown here is derived from an EMBL/GenBank/DDBJ whole genome shotgun (WGS) entry which is preliminary data.</text>
</comment>
<dbReference type="OrthoDB" id="2423195at2759"/>
<dbReference type="PANTHER" id="PTHR43392">
    <property type="entry name" value="AAA-TYPE ATPASE FAMILY PROTEIN / ANKYRIN REPEAT FAMILY PROTEIN"/>
    <property type="match status" value="1"/>
</dbReference>
<name>A0A835IDY7_9MAGN</name>
<dbReference type="SUPFAM" id="SSF52540">
    <property type="entry name" value="P-loop containing nucleoside triphosphate hydrolases"/>
    <property type="match status" value="1"/>
</dbReference>
<dbReference type="Gene3D" id="1.10.8.60">
    <property type="match status" value="1"/>
</dbReference>
<keyword evidence="2" id="KW-1185">Reference proteome</keyword>
<dbReference type="InterPro" id="IPR027417">
    <property type="entry name" value="P-loop_NTPase"/>
</dbReference>
<evidence type="ECO:0000313" key="2">
    <source>
        <dbReference type="Proteomes" id="UP000631114"/>
    </source>
</evidence>
<dbReference type="Proteomes" id="UP000631114">
    <property type="component" value="Unassembled WGS sequence"/>
</dbReference>
<reference evidence="1 2" key="1">
    <citation type="submission" date="2020-10" db="EMBL/GenBank/DDBJ databases">
        <title>The Coptis chinensis genome and diversification of protoberbering-type alkaloids.</title>
        <authorList>
            <person name="Wang B."/>
            <person name="Shu S."/>
            <person name="Song C."/>
            <person name="Liu Y."/>
        </authorList>
    </citation>
    <scope>NUCLEOTIDE SEQUENCE [LARGE SCALE GENOMIC DNA]</scope>
    <source>
        <strain evidence="1">HL-2020</strain>
        <tissue evidence="1">Leaf</tissue>
    </source>
</reference>
<accession>A0A835IDY7</accession>
<dbReference type="InterPro" id="IPR050773">
    <property type="entry name" value="CbxX/CfxQ_RuBisCO_ESX"/>
</dbReference>
<sequence>MQPKHEDSRDFGLEALEEIMSAMDSGNIAVIFAGYSKPMQSVISATEGFRRRVTKFFVFSEYNSEEIAQIVHLKMKNQAEGSPLYGFKLDPSCSLDAINELIQRETTEQQRNIMNGGLADSMLANARENLDFRLEVDTASLDDLFTFTLDDLEKGLRSIPT</sequence>
<proteinExistence type="predicted"/>
<gene>
    <name evidence="1" type="ORF">IFM89_023025</name>
</gene>
<dbReference type="Gene3D" id="3.40.50.300">
    <property type="entry name" value="P-loop containing nucleotide triphosphate hydrolases"/>
    <property type="match status" value="1"/>
</dbReference>
<protein>
    <submittedName>
        <fullName evidence="1">Uncharacterized protein</fullName>
    </submittedName>
</protein>
<organism evidence="1 2">
    <name type="scientific">Coptis chinensis</name>
    <dbReference type="NCBI Taxonomy" id="261450"/>
    <lineage>
        <taxon>Eukaryota</taxon>
        <taxon>Viridiplantae</taxon>
        <taxon>Streptophyta</taxon>
        <taxon>Embryophyta</taxon>
        <taxon>Tracheophyta</taxon>
        <taxon>Spermatophyta</taxon>
        <taxon>Magnoliopsida</taxon>
        <taxon>Ranunculales</taxon>
        <taxon>Ranunculaceae</taxon>
        <taxon>Coptidoideae</taxon>
        <taxon>Coptis</taxon>
    </lineage>
</organism>
<dbReference type="EMBL" id="JADFTS010000003">
    <property type="protein sequence ID" value="KAF9615374.1"/>
    <property type="molecule type" value="Genomic_DNA"/>
</dbReference>
<evidence type="ECO:0000313" key="1">
    <source>
        <dbReference type="EMBL" id="KAF9615374.1"/>
    </source>
</evidence>